<dbReference type="Proteomes" id="UP001150581">
    <property type="component" value="Unassembled WGS sequence"/>
</dbReference>
<keyword evidence="2" id="KW-1185">Reference proteome</keyword>
<protein>
    <submittedName>
        <fullName evidence="1">Uncharacterized protein</fullName>
    </submittedName>
</protein>
<dbReference type="EMBL" id="JANBPG010002492">
    <property type="protein sequence ID" value="KAJ1885573.1"/>
    <property type="molecule type" value="Genomic_DNA"/>
</dbReference>
<accession>A0ACC1I5B6</accession>
<reference evidence="1" key="1">
    <citation type="submission" date="2022-07" db="EMBL/GenBank/DDBJ databases">
        <title>Phylogenomic reconstructions and comparative analyses of Kickxellomycotina fungi.</title>
        <authorList>
            <person name="Reynolds N.K."/>
            <person name="Stajich J.E."/>
            <person name="Barry K."/>
            <person name="Grigoriev I.V."/>
            <person name="Crous P."/>
            <person name="Smith M.E."/>
        </authorList>
    </citation>
    <scope>NUCLEOTIDE SEQUENCE</scope>
    <source>
        <strain evidence="1">Benny 63K</strain>
    </source>
</reference>
<organism evidence="1 2">
    <name type="scientific">Kickxella alabastrina</name>
    <dbReference type="NCBI Taxonomy" id="61397"/>
    <lineage>
        <taxon>Eukaryota</taxon>
        <taxon>Fungi</taxon>
        <taxon>Fungi incertae sedis</taxon>
        <taxon>Zoopagomycota</taxon>
        <taxon>Kickxellomycotina</taxon>
        <taxon>Kickxellomycetes</taxon>
        <taxon>Kickxellales</taxon>
        <taxon>Kickxellaceae</taxon>
        <taxon>Kickxella</taxon>
    </lineage>
</organism>
<gene>
    <name evidence="1" type="ORF">LPJ66_010052</name>
</gene>
<sequence>DPDQVAKDEDLAWAVSFWFWKDRVRSDPGVLKGEFGAAINMINGALECKGSAQDKAKKRFEMYKVILPIFAPDETPNETGCYN</sequence>
<evidence type="ECO:0000313" key="1">
    <source>
        <dbReference type="EMBL" id="KAJ1885573.1"/>
    </source>
</evidence>
<feature type="non-terminal residue" evidence="1">
    <location>
        <position position="1"/>
    </location>
</feature>
<evidence type="ECO:0000313" key="2">
    <source>
        <dbReference type="Proteomes" id="UP001150581"/>
    </source>
</evidence>
<name>A0ACC1I5B6_9FUNG</name>
<comment type="caution">
    <text evidence="1">The sequence shown here is derived from an EMBL/GenBank/DDBJ whole genome shotgun (WGS) entry which is preliminary data.</text>
</comment>
<proteinExistence type="predicted"/>